<gene>
    <name evidence="2" type="ORF">B0T14DRAFT_602930</name>
</gene>
<keyword evidence="1" id="KW-1133">Transmembrane helix</keyword>
<accession>A0AA39WP54</accession>
<dbReference type="EMBL" id="JAULSU010000004">
    <property type="protein sequence ID" value="KAK0619018.1"/>
    <property type="molecule type" value="Genomic_DNA"/>
</dbReference>
<comment type="caution">
    <text evidence="2">The sequence shown here is derived from an EMBL/GenBank/DDBJ whole genome shotgun (WGS) entry which is preliminary data.</text>
</comment>
<name>A0AA39WP54_9PEZI</name>
<evidence type="ECO:0000313" key="3">
    <source>
        <dbReference type="Proteomes" id="UP001175000"/>
    </source>
</evidence>
<evidence type="ECO:0000313" key="2">
    <source>
        <dbReference type="EMBL" id="KAK0619018.1"/>
    </source>
</evidence>
<dbReference type="AlphaFoldDB" id="A0AA39WP54"/>
<keyword evidence="1" id="KW-0812">Transmembrane</keyword>
<protein>
    <submittedName>
        <fullName evidence="2">Uncharacterized protein</fullName>
    </submittedName>
</protein>
<evidence type="ECO:0000256" key="1">
    <source>
        <dbReference type="SAM" id="Phobius"/>
    </source>
</evidence>
<keyword evidence="1" id="KW-0472">Membrane</keyword>
<feature type="transmembrane region" description="Helical" evidence="1">
    <location>
        <begin position="12"/>
        <end position="34"/>
    </location>
</feature>
<sequence>MGVDVFLPPARVLQALLAVNLAAVVCFAVLTWTWRSGIATPPGTIATVSALSRSSTLRGLFYTIKIEHGSSGSITDADMVKKTESYRFMLSYYRNTTSGGVEYGTSCTSATKSFILDCCGVLIACYNATVEPDTGFERFMIDQNFGVRLFFTTFGVLLTFF</sequence>
<reference evidence="2" key="1">
    <citation type="submission" date="2023-06" db="EMBL/GenBank/DDBJ databases">
        <title>Genome-scale phylogeny and comparative genomics of the fungal order Sordariales.</title>
        <authorList>
            <consortium name="Lawrence Berkeley National Laboratory"/>
            <person name="Hensen N."/>
            <person name="Bonometti L."/>
            <person name="Westerberg I."/>
            <person name="Brannstrom I.O."/>
            <person name="Guillou S."/>
            <person name="Cros-Aarteil S."/>
            <person name="Calhoun S."/>
            <person name="Haridas S."/>
            <person name="Kuo A."/>
            <person name="Mondo S."/>
            <person name="Pangilinan J."/>
            <person name="Riley R."/>
            <person name="Labutti K."/>
            <person name="Andreopoulos B."/>
            <person name="Lipzen A."/>
            <person name="Chen C."/>
            <person name="Yanf M."/>
            <person name="Daum C."/>
            <person name="Ng V."/>
            <person name="Clum A."/>
            <person name="Steindorff A."/>
            <person name="Ohm R."/>
            <person name="Martin F."/>
            <person name="Silar P."/>
            <person name="Natvig D."/>
            <person name="Lalanne C."/>
            <person name="Gautier V."/>
            <person name="Ament-Velasquez S.L."/>
            <person name="Kruys A."/>
            <person name="Hutchinson M.I."/>
            <person name="Powell A.J."/>
            <person name="Barry K."/>
            <person name="Miller A.N."/>
            <person name="Grigoriev I.V."/>
            <person name="Debuchy R."/>
            <person name="Gladieux P."/>
            <person name="Thoren M.H."/>
            <person name="Johannesson H."/>
        </authorList>
    </citation>
    <scope>NUCLEOTIDE SEQUENCE</scope>
    <source>
        <strain evidence="2">CBS 606.72</strain>
    </source>
</reference>
<keyword evidence="3" id="KW-1185">Reference proteome</keyword>
<organism evidence="2 3">
    <name type="scientific">Immersiella caudata</name>
    <dbReference type="NCBI Taxonomy" id="314043"/>
    <lineage>
        <taxon>Eukaryota</taxon>
        <taxon>Fungi</taxon>
        <taxon>Dikarya</taxon>
        <taxon>Ascomycota</taxon>
        <taxon>Pezizomycotina</taxon>
        <taxon>Sordariomycetes</taxon>
        <taxon>Sordariomycetidae</taxon>
        <taxon>Sordariales</taxon>
        <taxon>Lasiosphaeriaceae</taxon>
        <taxon>Immersiella</taxon>
    </lineage>
</organism>
<proteinExistence type="predicted"/>
<dbReference type="Proteomes" id="UP001175000">
    <property type="component" value="Unassembled WGS sequence"/>
</dbReference>